<reference evidence="1 2" key="1">
    <citation type="submission" date="2019-11" db="EMBL/GenBank/DDBJ databases">
        <authorList>
            <person name="Ay H."/>
        </authorList>
    </citation>
    <scope>NUCLEOTIDE SEQUENCE [LARGE SCALE GENOMIC DNA]</scope>
    <source>
        <strain evidence="1 2">BG9H</strain>
    </source>
</reference>
<accession>A0ABS6YI56</accession>
<evidence type="ECO:0000313" key="2">
    <source>
        <dbReference type="Proteomes" id="UP001197114"/>
    </source>
</evidence>
<keyword evidence="2" id="KW-1185">Reference proteome</keyword>
<dbReference type="Proteomes" id="UP001197114">
    <property type="component" value="Unassembled WGS sequence"/>
</dbReference>
<dbReference type="RefSeq" id="WP_219687636.1">
    <property type="nucleotide sequence ID" value="NZ_WMBF01000032.1"/>
</dbReference>
<dbReference type="Pfam" id="PF24585">
    <property type="entry name" value="YunG"/>
    <property type="match status" value="1"/>
</dbReference>
<proteinExistence type="predicted"/>
<organism evidence="1 2">
    <name type="scientific">Streptomyces anatolicus</name>
    <dbReference type="NCBI Taxonomy" id="2675858"/>
    <lineage>
        <taxon>Bacteria</taxon>
        <taxon>Bacillati</taxon>
        <taxon>Actinomycetota</taxon>
        <taxon>Actinomycetes</taxon>
        <taxon>Kitasatosporales</taxon>
        <taxon>Streptomycetaceae</taxon>
        <taxon>Streptomyces</taxon>
    </lineage>
</organism>
<protein>
    <submittedName>
        <fullName evidence="1">Uncharacterized protein</fullName>
    </submittedName>
</protein>
<dbReference type="InterPro" id="IPR056238">
    <property type="entry name" value="YunG-like"/>
</dbReference>
<comment type="caution">
    <text evidence="1">The sequence shown here is derived from an EMBL/GenBank/DDBJ whole genome shotgun (WGS) entry which is preliminary data.</text>
</comment>
<evidence type="ECO:0000313" key="1">
    <source>
        <dbReference type="EMBL" id="MBW5421093.1"/>
    </source>
</evidence>
<dbReference type="EMBL" id="WMBF01000032">
    <property type="protein sequence ID" value="MBW5421093.1"/>
    <property type="molecule type" value="Genomic_DNA"/>
</dbReference>
<gene>
    <name evidence="1" type="ORF">GKQ77_05865</name>
</gene>
<sequence length="138" mass="15353">MTPLLLSDIETAVRGSWGADTYPPDSTSPWPPDNPARGQCGVTALVLHDLLGGDLMLGEVRVDGVRVDYHWWNRLGADLEIDLTRGQFAPHEIVTEGTITARPPEIRRCREEYELLRTRVLKRLAELARGRGADAEVP</sequence>
<name>A0ABS6YI56_9ACTN</name>